<evidence type="ECO:0000256" key="3">
    <source>
        <dbReference type="SAM" id="MobiDB-lite"/>
    </source>
</evidence>
<sequence>MLISTLPARTPPLKHGGFARRLTTLTRRLALLAALIGPAISMAAEPVQVPDAAPPVALPGTRHLAMQSAKGRDYRIMITEAKDPAPANGYQVLYVLDGNSVFGAFSDTLRLQRFEFDKAMVVAIGYPTEQPYDFKGRSYDYSPPAPQGRERPPNAPAVGGHDEMLDFIEHQLQPEIARRYKVDRTQQSLFGHSFGGMFTLHALYTRPWLFTHYIAASPSIWWQDRYLLPEERGFTQRANAGQVNLTQTTLMLFAGGRESPMMLRDAQALHGRLQALSGLGLTTSYETLADETHATVPIAAVTRVMRHVFTARTR</sequence>
<dbReference type="InterPro" id="IPR000801">
    <property type="entry name" value="Esterase-like"/>
</dbReference>
<comment type="caution">
    <text evidence="5">The sequence shown here is derived from an EMBL/GenBank/DDBJ whole genome shotgun (WGS) entry which is preliminary data.</text>
</comment>
<accession>A0A7Y9IX76</accession>
<dbReference type="PANTHER" id="PTHR40841:SF2">
    <property type="entry name" value="SIDEROPHORE-DEGRADING ESTERASE (EUROFUNG)"/>
    <property type="match status" value="1"/>
</dbReference>
<keyword evidence="6" id="KW-1185">Reference proteome</keyword>
<evidence type="ECO:0000256" key="1">
    <source>
        <dbReference type="ARBA" id="ARBA00005622"/>
    </source>
</evidence>
<dbReference type="GO" id="GO:0016788">
    <property type="term" value="F:hydrolase activity, acting on ester bonds"/>
    <property type="evidence" value="ECO:0007669"/>
    <property type="project" value="TreeGrafter"/>
</dbReference>
<comment type="similarity">
    <text evidence="1">Belongs to the esterase D family.</text>
</comment>
<name>A0A7Y9IX76_9BURK</name>
<proteinExistence type="inferred from homology"/>
<dbReference type="EMBL" id="JACBYR010000001">
    <property type="protein sequence ID" value="NYE84755.1"/>
    <property type="molecule type" value="Genomic_DNA"/>
</dbReference>
<dbReference type="RefSeq" id="WP_218863301.1">
    <property type="nucleotide sequence ID" value="NZ_JACBYR010000001.1"/>
</dbReference>
<evidence type="ECO:0000256" key="2">
    <source>
        <dbReference type="ARBA" id="ARBA00022801"/>
    </source>
</evidence>
<reference evidence="5 6" key="1">
    <citation type="submission" date="2020-07" db="EMBL/GenBank/DDBJ databases">
        <title>Genomic Encyclopedia of Type Strains, Phase IV (KMG-V): Genome sequencing to study the core and pangenomes of soil and plant-associated prokaryotes.</title>
        <authorList>
            <person name="Whitman W."/>
        </authorList>
    </citation>
    <scope>NUCLEOTIDE SEQUENCE [LARGE SCALE GENOMIC DNA]</scope>
    <source>
        <strain evidence="5 6">SAS40</strain>
    </source>
</reference>
<keyword evidence="2" id="KW-0378">Hydrolase</keyword>
<dbReference type="PANTHER" id="PTHR40841">
    <property type="entry name" value="SIDEROPHORE TRIACETYLFUSARININE C ESTERASE"/>
    <property type="match status" value="1"/>
</dbReference>
<protein>
    <recommendedName>
        <fullName evidence="7">Ferri-bacillibactin esterase BesA</fullName>
    </recommendedName>
</protein>
<dbReference type="SUPFAM" id="SSF53474">
    <property type="entry name" value="alpha/beta-Hydrolases"/>
    <property type="match status" value="1"/>
</dbReference>
<dbReference type="InterPro" id="IPR029058">
    <property type="entry name" value="AB_hydrolase_fold"/>
</dbReference>
<evidence type="ECO:0008006" key="7">
    <source>
        <dbReference type="Google" id="ProtNLM"/>
    </source>
</evidence>
<gene>
    <name evidence="5" type="ORF">FHW18_004026</name>
</gene>
<dbReference type="Pfam" id="PF00756">
    <property type="entry name" value="Esterase"/>
    <property type="match status" value="1"/>
</dbReference>
<organism evidence="5 6">
    <name type="scientific">Pigmentiphaga litoralis</name>
    <dbReference type="NCBI Taxonomy" id="516702"/>
    <lineage>
        <taxon>Bacteria</taxon>
        <taxon>Pseudomonadati</taxon>
        <taxon>Pseudomonadota</taxon>
        <taxon>Betaproteobacteria</taxon>
        <taxon>Burkholderiales</taxon>
        <taxon>Alcaligenaceae</taxon>
        <taxon>Pigmentiphaga</taxon>
    </lineage>
</organism>
<dbReference type="Proteomes" id="UP000542125">
    <property type="component" value="Unassembled WGS sequence"/>
</dbReference>
<feature type="signal peptide" evidence="4">
    <location>
        <begin position="1"/>
        <end position="43"/>
    </location>
</feature>
<evidence type="ECO:0000256" key="4">
    <source>
        <dbReference type="SAM" id="SignalP"/>
    </source>
</evidence>
<dbReference type="AlphaFoldDB" id="A0A7Y9IX76"/>
<keyword evidence="4" id="KW-0732">Signal</keyword>
<feature type="region of interest" description="Disordered" evidence="3">
    <location>
        <begin position="135"/>
        <end position="160"/>
    </location>
</feature>
<feature type="chain" id="PRO_5031535300" description="Ferri-bacillibactin esterase BesA" evidence="4">
    <location>
        <begin position="44"/>
        <end position="314"/>
    </location>
</feature>
<evidence type="ECO:0000313" key="6">
    <source>
        <dbReference type="Proteomes" id="UP000542125"/>
    </source>
</evidence>
<evidence type="ECO:0000313" key="5">
    <source>
        <dbReference type="EMBL" id="NYE84755.1"/>
    </source>
</evidence>
<dbReference type="Gene3D" id="3.40.50.1820">
    <property type="entry name" value="alpha/beta hydrolase"/>
    <property type="match status" value="1"/>
</dbReference>
<dbReference type="InterPro" id="IPR052558">
    <property type="entry name" value="Siderophore_Hydrolase_D"/>
</dbReference>